<keyword evidence="3" id="KW-1185">Reference proteome</keyword>
<dbReference type="Proteomes" id="UP000054166">
    <property type="component" value="Unassembled WGS sequence"/>
</dbReference>
<feature type="compositionally biased region" description="Basic residues" evidence="1">
    <location>
        <begin position="92"/>
        <end position="109"/>
    </location>
</feature>
<protein>
    <submittedName>
        <fullName evidence="2">Uncharacterized protein</fullName>
    </submittedName>
</protein>
<accession>A0A0C3GHH9</accession>
<feature type="compositionally biased region" description="Basic residues" evidence="1">
    <location>
        <begin position="129"/>
        <end position="155"/>
    </location>
</feature>
<dbReference type="HOGENOM" id="CLU_135161_0_0_1"/>
<dbReference type="OrthoDB" id="3256715at2759"/>
<name>A0A0C3GHH9_PILCF</name>
<proteinExistence type="predicted"/>
<feature type="region of interest" description="Disordered" evidence="1">
    <location>
        <begin position="1"/>
        <end position="22"/>
    </location>
</feature>
<sequence length="155" mass="17211">MINVEWESSVIQHGRNRGKLKSSTVHGWLVKMRGTLVGDEKMRWRGIQEMKSASRHRERNASTPPSRRSTGNRKKSSGGGIFSSLFGSATKRSSRRGGKSRHAGARAPRRTQSMPVKRDADRPASSGTRSKRPSVHSKRPSGHGSRHQARRAYTG</sequence>
<reference evidence="2 3" key="1">
    <citation type="submission" date="2014-04" db="EMBL/GenBank/DDBJ databases">
        <authorList>
            <consortium name="DOE Joint Genome Institute"/>
            <person name="Kuo A."/>
            <person name="Tarkka M."/>
            <person name="Buscot F."/>
            <person name="Kohler A."/>
            <person name="Nagy L.G."/>
            <person name="Floudas D."/>
            <person name="Copeland A."/>
            <person name="Barry K.W."/>
            <person name="Cichocki N."/>
            <person name="Veneault-Fourrey C."/>
            <person name="LaButti K."/>
            <person name="Lindquist E.A."/>
            <person name="Lipzen A."/>
            <person name="Lundell T."/>
            <person name="Morin E."/>
            <person name="Murat C."/>
            <person name="Sun H."/>
            <person name="Tunlid A."/>
            <person name="Henrissat B."/>
            <person name="Grigoriev I.V."/>
            <person name="Hibbett D.S."/>
            <person name="Martin F."/>
            <person name="Nordberg H.P."/>
            <person name="Cantor M.N."/>
            <person name="Hua S.X."/>
        </authorList>
    </citation>
    <scope>NUCLEOTIDE SEQUENCE [LARGE SCALE GENOMIC DNA]</scope>
    <source>
        <strain evidence="2 3">F 1598</strain>
    </source>
</reference>
<evidence type="ECO:0000256" key="1">
    <source>
        <dbReference type="SAM" id="MobiDB-lite"/>
    </source>
</evidence>
<dbReference type="AlphaFoldDB" id="A0A0C3GHH9"/>
<evidence type="ECO:0000313" key="3">
    <source>
        <dbReference type="Proteomes" id="UP000054166"/>
    </source>
</evidence>
<dbReference type="EMBL" id="KN832972">
    <property type="protein sequence ID" value="KIM91094.1"/>
    <property type="molecule type" value="Genomic_DNA"/>
</dbReference>
<feature type="region of interest" description="Disordered" evidence="1">
    <location>
        <begin position="48"/>
        <end position="155"/>
    </location>
</feature>
<evidence type="ECO:0000313" key="2">
    <source>
        <dbReference type="EMBL" id="KIM91094.1"/>
    </source>
</evidence>
<feature type="compositionally biased region" description="Low complexity" evidence="1">
    <location>
        <begin position="82"/>
        <end position="91"/>
    </location>
</feature>
<dbReference type="STRING" id="765440.A0A0C3GHH9"/>
<dbReference type="InParanoid" id="A0A0C3GHH9"/>
<reference evidence="3" key="2">
    <citation type="submission" date="2015-01" db="EMBL/GenBank/DDBJ databases">
        <title>Evolutionary Origins and Diversification of the Mycorrhizal Mutualists.</title>
        <authorList>
            <consortium name="DOE Joint Genome Institute"/>
            <consortium name="Mycorrhizal Genomics Consortium"/>
            <person name="Kohler A."/>
            <person name="Kuo A."/>
            <person name="Nagy L.G."/>
            <person name="Floudas D."/>
            <person name="Copeland A."/>
            <person name="Barry K.W."/>
            <person name="Cichocki N."/>
            <person name="Veneault-Fourrey C."/>
            <person name="LaButti K."/>
            <person name="Lindquist E.A."/>
            <person name="Lipzen A."/>
            <person name="Lundell T."/>
            <person name="Morin E."/>
            <person name="Murat C."/>
            <person name="Riley R."/>
            <person name="Ohm R."/>
            <person name="Sun H."/>
            <person name="Tunlid A."/>
            <person name="Henrissat B."/>
            <person name="Grigoriev I.V."/>
            <person name="Hibbett D.S."/>
            <person name="Martin F."/>
        </authorList>
    </citation>
    <scope>NUCLEOTIDE SEQUENCE [LARGE SCALE GENOMIC DNA]</scope>
    <source>
        <strain evidence="3">F 1598</strain>
    </source>
</reference>
<organism evidence="2 3">
    <name type="scientific">Piloderma croceum (strain F 1598)</name>
    <dbReference type="NCBI Taxonomy" id="765440"/>
    <lineage>
        <taxon>Eukaryota</taxon>
        <taxon>Fungi</taxon>
        <taxon>Dikarya</taxon>
        <taxon>Basidiomycota</taxon>
        <taxon>Agaricomycotina</taxon>
        <taxon>Agaricomycetes</taxon>
        <taxon>Agaricomycetidae</taxon>
        <taxon>Atheliales</taxon>
        <taxon>Atheliaceae</taxon>
        <taxon>Piloderma</taxon>
    </lineage>
</organism>
<gene>
    <name evidence="2" type="ORF">PILCRDRAFT_1300</name>
</gene>